<dbReference type="SUPFAM" id="SSF46548">
    <property type="entry name" value="alpha-helical ferredoxin"/>
    <property type="match status" value="1"/>
</dbReference>
<dbReference type="EMBL" id="LAZR01036537">
    <property type="protein sequence ID" value="KKL24588.1"/>
    <property type="molecule type" value="Genomic_DNA"/>
</dbReference>
<evidence type="ECO:0000256" key="4">
    <source>
        <dbReference type="ARBA" id="ARBA00023014"/>
    </source>
</evidence>
<dbReference type="GO" id="GO:0016020">
    <property type="term" value="C:membrane"/>
    <property type="evidence" value="ECO:0007669"/>
    <property type="project" value="InterPro"/>
</dbReference>
<organism evidence="6">
    <name type="scientific">marine sediment metagenome</name>
    <dbReference type="NCBI Taxonomy" id="412755"/>
    <lineage>
        <taxon>unclassified sequences</taxon>
        <taxon>metagenomes</taxon>
        <taxon>ecological metagenomes</taxon>
    </lineage>
</organism>
<dbReference type="PROSITE" id="PS51379">
    <property type="entry name" value="4FE4S_FER_2"/>
    <property type="match status" value="1"/>
</dbReference>
<accession>A0A0F9EL25</accession>
<keyword evidence="4" id="KW-0411">Iron-sulfur</keyword>
<dbReference type="GO" id="GO:0046872">
    <property type="term" value="F:metal ion binding"/>
    <property type="evidence" value="ECO:0007669"/>
    <property type="project" value="UniProtKB-KW"/>
</dbReference>
<dbReference type="AlphaFoldDB" id="A0A0F9EL25"/>
<protein>
    <recommendedName>
        <fullName evidence="5">4Fe-4S ferredoxin-type domain-containing protein</fullName>
    </recommendedName>
</protein>
<dbReference type="Gene3D" id="3.40.50.11540">
    <property type="entry name" value="NADH-ubiquinone oxidoreductase 51kDa subunit"/>
    <property type="match status" value="1"/>
</dbReference>
<dbReference type="Gene3D" id="3.30.70.20">
    <property type="match status" value="1"/>
</dbReference>
<comment type="caution">
    <text evidence="6">The sequence shown here is derived from an EMBL/GenBank/DDBJ whole genome shotgun (WGS) entry which is preliminary data.</text>
</comment>
<evidence type="ECO:0000256" key="1">
    <source>
        <dbReference type="ARBA" id="ARBA00022485"/>
    </source>
</evidence>
<keyword evidence="3" id="KW-0408">Iron</keyword>
<dbReference type="HAMAP" id="MF_00461">
    <property type="entry name" value="RsxC_RnfC"/>
    <property type="match status" value="1"/>
</dbReference>
<name>A0A0F9EL25_9ZZZZ</name>
<evidence type="ECO:0000259" key="5">
    <source>
        <dbReference type="PROSITE" id="PS51379"/>
    </source>
</evidence>
<gene>
    <name evidence="6" type="ORF">LCGC14_2413830</name>
</gene>
<proteinExistence type="inferred from homology"/>
<evidence type="ECO:0000256" key="2">
    <source>
        <dbReference type="ARBA" id="ARBA00022723"/>
    </source>
</evidence>
<dbReference type="PANTHER" id="PTHR43034">
    <property type="entry name" value="ION-TRANSLOCATING OXIDOREDUCTASE COMPLEX SUBUNIT C"/>
    <property type="match status" value="1"/>
</dbReference>
<dbReference type="GO" id="GO:0051539">
    <property type="term" value="F:4 iron, 4 sulfur cluster binding"/>
    <property type="evidence" value="ECO:0007669"/>
    <property type="project" value="UniProtKB-KW"/>
</dbReference>
<evidence type="ECO:0000313" key="6">
    <source>
        <dbReference type="EMBL" id="KKL24588.1"/>
    </source>
</evidence>
<feature type="non-terminal residue" evidence="6">
    <location>
        <position position="1"/>
    </location>
</feature>
<sequence length="278" mass="29060">TLLVNGCECEPYLTADYRLMVECPSPILSGALLGARACGAKDVLIAIEDNKPLAVDTLSRAAKGTDVRVVELRTKYPQGSEKQTITAALGRTVPGGGLPLNVGVVVINAGTAAALAGAVLRDRPLTHRVVSVTGGGIVKPKNLLAPIGVSYRELIDYCGGLKPNAARVVAGGPMMGFALGDLNTPVTKGTSGVTVLTEEDLAGIAETDCIRCGRCVDVCPMNLVPTRIALGARNKNWELVKKHHIASCMECGCCAYECPAAIPLVQLIRVGKAQMMKK</sequence>
<keyword evidence="1" id="KW-0004">4Fe-4S</keyword>
<dbReference type="NCBIfam" id="TIGR01945">
    <property type="entry name" value="rnfC"/>
    <property type="match status" value="1"/>
</dbReference>
<evidence type="ECO:0000256" key="3">
    <source>
        <dbReference type="ARBA" id="ARBA00023004"/>
    </source>
</evidence>
<dbReference type="InterPro" id="IPR010208">
    <property type="entry name" value="Ion_transpt_RnfC/RsxC"/>
</dbReference>
<feature type="domain" description="4Fe-4S ferredoxin-type" evidence="5">
    <location>
        <begin position="200"/>
        <end position="229"/>
    </location>
</feature>
<dbReference type="InterPro" id="IPR037225">
    <property type="entry name" value="Nuo51_FMN-bd_sf"/>
</dbReference>
<dbReference type="SUPFAM" id="SSF142019">
    <property type="entry name" value="Nqo1 FMN-binding domain-like"/>
    <property type="match status" value="1"/>
</dbReference>
<dbReference type="InterPro" id="IPR011538">
    <property type="entry name" value="Nuo51_FMN-bd"/>
</dbReference>
<dbReference type="GO" id="GO:0009055">
    <property type="term" value="F:electron transfer activity"/>
    <property type="evidence" value="ECO:0007669"/>
    <property type="project" value="InterPro"/>
</dbReference>
<dbReference type="Pfam" id="PF12838">
    <property type="entry name" value="Fer4_7"/>
    <property type="match status" value="1"/>
</dbReference>
<keyword evidence="2" id="KW-0479">Metal-binding</keyword>
<dbReference type="Pfam" id="PF01512">
    <property type="entry name" value="Complex1_51K"/>
    <property type="match status" value="1"/>
</dbReference>
<dbReference type="PANTHER" id="PTHR43034:SF2">
    <property type="entry name" value="ION-TRANSLOCATING OXIDOREDUCTASE COMPLEX SUBUNIT C"/>
    <property type="match status" value="1"/>
</dbReference>
<reference evidence="6" key="1">
    <citation type="journal article" date="2015" name="Nature">
        <title>Complex archaea that bridge the gap between prokaryotes and eukaryotes.</title>
        <authorList>
            <person name="Spang A."/>
            <person name="Saw J.H."/>
            <person name="Jorgensen S.L."/>
            <person name="Zaremba-Niedzwiedzka K."/>
            <person name="Martijn J."/>
            <person name="Lind A.E."/>
            <person name="van Eijk R."/>
            <person name="Schleper C."/>
            <person name="Guy L."/>
            <person name="Ettema T.J."/>
        </authorList>
    </citation>
    <scope>NUCLEOTIDE SEQUENCE</scope>
</reference>
<dbReference type="PROSITE" id="PS00198">
    <property type="entry name" value="4FE4S_FER_1"/>
    <property type="match status" value="2"/>
</dbReference>
<dbReference type="InterPro" id="IPR017896">
    <property type="entry name" value="4Fe4S_Fe-S-bd"/>
</dbReference>
<dbReference type="Pfam" id="PF10531">
    <property type="entry name" value="SLBB"/>
    <property type="match status" value="1"/>
</dbReference>
<dbReference type="InterPro" id="IPR019554">
    <property type="entry name" value="Soluble_ligand-bd"/>
</dbReference>
<dbReference type="Gene3D" id="3.10.20.600">
    <property type="match status" value="1"/>
</dbReference>
<dbReference type="InterPro" id="IPR017900">
    <property type="entry name" value="4Fe4S_Fe_S_CS"/>
</dbReference>